<dbReference type="Gramene" id="KJB73686">
    <property type="protein sequence ID" value="KJB73686"/>
    <property type="gene ID" value="B456_011G243500"/>
</dbReference>
<dbReference type="EMBL" id="CM001750">
    <property type="protein sequence ID" value="KJB73686.1"/>
    <property type="molecule type" value="Genomic_DNA"/>
</dbReference>
<organism evidence="2 3">
    <name type="scientific">Gossypium raimondii</name>
    <name type="common">Peruvian cotton</name>
    <name type="synonym">Gossypium klotzschianum subsp. raimondii</name>
    <dbReference type="NCBI Taxonomy" id="29730"/>
    <lineage>
        <taxon>Eukaryota</taxon>
        <taxon>Viridiplantae</taxon>
        <taxon>Streptophyta</taxon>
        <taxon>Embryophyta</taxon>
        <taxon>Tracheophyta</taxon>
        <taxon>Spermatophyta</taxon>
        <taxon>Magnoliopsida</taxon>
        <taxon>eudicotyledons</taxon>
        <taxon>Gunneridae</taxon>
        <taxon>Pentapetalae</taxon>
        <taxon>rosids</taxon>
        <taxon>malvids</taxon>
        <taxon>Malvales</taxon>
        <taxon>Malvaceae</taxon>
        <taxon>Malvoideae</taxon>
        <taxon>Gossypium</taxon>
    </lineage>
</organism>
<gene>
    <name evidence="2" type="ORF">B456_011G243500</name>
</gene>
<feature type="compositionally biased region" description="Polar residues" evidence="1">
    <location>
        <begin position="1"/>
        <end position="29"/>
    </location>
</feature>
<dbReference type="OMA" id="NQVEYYS"/>
<proteinExistence type="predicted"/>
<feature type="compositionally biased region" description="Polar residues" evidence="1">
    <location>
        <begin position="108"/>
        <end position="118"/>
    </location>
</feature>
<sequence>MDAHQWNQVEDYSEGRTSMIRTSSDNANESRQHRPLSVPNVDHLQQQQQQTPAMVASSQGYPSKDDDSESDGSFESSRKSEKDCVSNDQRIVEPKPQQPTHLEEKCYQSKQSLPSVAAQSPPKEGERSSPSFNQPQQWQTSDRVNPPTRHPSGSTSQSSHSAVPMKAHSNTGYTRLPSVEAPSARVPLKVDPIPMSYNPRPPHPDEEGMAYRGETTVPEDEITPATTDSIEASPKNVAVKRKTSPPSSSSPPCCCIS</sequence>
<dbReference type="AlphaFoldDB" id="A0A0D2UXN2"/>
<reference evidence="2 3" key="1">
    <citation type="journal article" date="2012" name="Nature">
        <title>Repeated polyploidization of Gossypium genomes and the evolution of spinnable cotton fibres.</title>
        <authorList>
            <person name="Paterson A.H."/>
            <person name="Wendel J.F."/>
            <person name="Gundlach H."/>
            <person name="Guo H."/>
            <person name="Jenkins J."/>
            <person name="Jin D."/>
            <person name="Llewellyn D."/>
            <person name="Showmaker K.C."/>
            <person name="Shu S."/>
            <person name="Udall J."/>
            <person name="Yoo M.J."/>
            <person name="Byers R."/>
            <person name="Chen W."/>
            <person name="Doron-Faigenboim A."/>
            <person name="Duke M.V."/>
            <person name="Gong L."/>
            <person name="Grimwood J."/>
            <person name="Grover C."/>
            <person name="Grupp K."/>
            <person name="Hu G."/>
            <person name="Lee T.H."/>
            <person name="Li J."/>
            <person name="Lin L."/>
            <person name="Liu T."/>
            <person name="Marler B.S."/>
            <person name="Page J.T."/>
            <person name="Roberts A.W."/>
            <person name="Romanel E."/>
            <person name="Sanders W.S."/>
            <person name="Szadkowski E."/>
            <person name="Tan X."/>
            <person name="Tang H."/>
            <person name="Xu C."/>
            <person name="Wang J."/>
            <person name="Wang Z."/>
            <person name="Zhang D."/>
            <person name="Zhang L."/>
            <person name="Ashrafi H."/>
            <person name="Bedon F."/>
            <person name="Bowers J.E."/>
            <person name="Brubaker C.L."/>
            <person name="Chee P.W."/>
            <person name="Das S."/>
            <person name="Gingle A.R."/>
            <person name="Haigler C.H."/>
            <person name="Harker D."/>
            <person name="Hoffmann L.V."/>
            <person name="Hovav R."/>
            <person name="Jones D.C."/>
            <person name="Lemke C."/>
            <person name="Mansoor S."/>
            <person name="ur Rahman M."/>
            <person name="Rainville L.N."/>
            <person name="Rambani A."/>
            <person name="Reddy U.K."/>
            <person name="Rong J.K."/>
            <person name="Saranga Y."/>
            <person name="Scheffler B.E."/>
            <person name="Scheffler J.A."/>
            <person name="Stelly D.M."/>
            <person name="Triplett B.A."/>
            <person name="Van Deynze A."/>
            <person name="Vaslin M.F."/>
            <person name="Waghmare V.N."/>
            <person name="Walford S.A."/>
            <person name="Wright R.J."/>
            <person name="Zaki E.A."/>
            <person name="Zhang T."/>
            <person name="Dennis E.S."/>
            <person name="Mayer K.F."/>
            <person name="Peterson D.G."/>
            <person name="Rokhsar D.S."/>
            <person name="Wang X."/>
            <person name="Schmutz J."/>
        </authorList>
    </citation>
    <scope>NUCLEOTIDE SEQUENCE [LARGE SCALE GENOMIC DNA]</scope>
</reference>
<evidence type="ECO:0000313" key="3">
    <source>
        <dbReference type="Proteomes" id="UP000032304"/>
    </source>
</evidence>
<evidence type="ECO:0000256" key="1">
    <source>
        <dbReference type="SAM" id="MobiDB-lite"/>
    </source>
</evidence>
<feature type="compositionally biased region" description="Basic and acidic residues" evidence="1">
    <location>
        <begin position="76"/>
        <end position="93"/>
    </location>
</feature>
<feature type="region of interest" description="Disordered" evidence="1">
    <location>
        <begin position="1"/>
        <end position="257"/>
    </location>
</feature>
<name>A0A0D2UXN2_GOSRA</name>
<feature type="compositionally biased region" description="Polar residues" evidence="1">
    <location>
        <begin position="128"/>
        <end position="143"/>
    </location>
</feature>
<keyword evidence="3" id="KW-1185">Reference proteome</keyword>
<feature type="compositionally biased region" description="Low complexity" evidence="1">
    <location>
        <begin position="152"/>
        <end position="161"/>
    </location>
</feature>
<dbReference type="Proteomes" id="UP000032304">
    <property type="component" value="Chromosome 11"/>
</dbReference>
<evidence type="ECO:0000313" key="2">
    <source>
        <dbReference type="EMBL" id="KJB73686.1"/>
    </source>
</evidence>
<accession>A0A0D2UXN2</accession>
<protein>
    <submittedName>
        <fullName evidence="2">Uncharacterized protein</fullName>
    </submittedName>
</protein>